<organism evidence="7 8">
    <name type="scientific">Vibrio viridaestus</name>
    <dbReference type="NCBI Taxonomy" id="2487322"/>
    <lineage>
        <taxon>Bacteria</taxon>
        <taxon>Pseudomonadati</taxon>
        <taxon>Pseudomonadota</taxon>
        <taxon>Gammaproteobacteria</taxon>
        <taxon>Vibrionales</taxon>
        <taxon>Vibrionaceae</taxon>
        <taxon>Vibrio</taxon>
    </lineage>
</organism>
<gene>
    <name evidence="7" type="ORF">EES38_00620</name>
</gene>
<dbReference type="InterPro" id="IPR015421">
    <property type="entry name" value="PyrdxlP-dep_Trfase_major"/>
</dbReference>
<dbReference type="Gene3D" id="3.90.1150.10">
    <property type="entry name" value="Aspartate Aminotransferase, domain 1"/>
    <property type="match status" value="1"/>
</dbReference>
<dbReference type="Proteomes" id="UP000281112">
    <property type="component" value="Unassembled WGS sequence"/>
</dbReference>
<dbReference type="GO" id="GO:0030170">
    <property type="term" value="F:pyridoxal phosphate binding"/>
    <property type="evidence" value="ECO:0007669"/>
    <property type="project" value="InterPro"/>
</dbReference>
<feature type="domain" description="Aminotransferase class I/classII large" evidence="6">
    <location>
        <begin position="43"/>
        <end position="395"/>
    </location>
</feature>
<sequence>MQYNFDEIIDRTNTNSLSVEGWRQSILGAEQDYPVAFEDDLLRFWVADMDFATPPEIRDAIKSRLDQKILGYTEVYDPDYYIALSKWFKRRYSVTINTNYMVFSPGVVPALNRLVPLLTNAKENILITTPSYTPFKKAGDSNNRKVFTSPLLNNDGHFTIDFADIETKLADSRNNIKLFILCNPHNPTGRVWTEQELKTLVEICLKHDVWIISDEIHCDLLRHEQHFTSLQSLYPDHDRIITCTAPSKTFNLAGCLISHIYIPNDIIRAEWQTKHGEILSPLSIAATQAAYTHCDNWLDEMRLYLDETFALVEAFLHQNMPLAKFIVPESTYLAWIDLSAYLKDTQYMGNAGVLFAKEAGVLVEGANMFVDNGKGFIRMNIACPQSIVKKGLERIKSVLI</sequence>
<accession>A0A3N9TLT2</accession>
<dbReference type="GO" id="GO:0047804">
    <property type="term" value="F:cysteine-S-conjugate beta-lyase activity"/>
    <property type="evidence" value="ECO:0007669"/>
    <property type="project" value="UniProtKB-EC"/>
</dbReference>
<reference evidence="7 8" key="1">
    <citation type="submission" date="2018-11" db="EMBL/GenBank/DDBJ databases">
        <title>Vibrio LJC006 sp. nov., isolated from seawater during the bloom of the enteromorpha.</title>
        <authorList>
            <person name="Liang J."/>
        </authorList>
    </citation>
    <scope>NUCLEOTIDE SEQUENCE [LARGE SCALE GENOMIC DNA]</scope>
    <source>
        <strain evidence="7 8">LJC006</strain>
    </source>
</reference>
<comment type="similarity">
    <text evidence="5">Belongs to the class-II pyridoxal-phosphate-dependent aminotransferase family. MalY/PatB cystathionine beta-lyase subfamily.</text>
</comment>
<evidence type="ECO:0000256" key="2">
    <source>
        <dbReference type="ARBA" id="ARBA00012224"/>
    </source>
</evidence>
<dbReference type="EC" id="4.4.1.13" evidence="2"/>
<dbReference type="Pfam" id="PF00155">
    <property type="entry name" value="Aminotran_1_2"/>
    <property type="match status" value="1"/>
</dbReference>
<comment type="cofactor">
    <cofactor evidence="1">
        <name>pyridoxal 5'-phosphate</name>
        <dbReference type="ChEBI" id="CHEBI:597326"/>
    </cofactor>
</comment>
<evidence type="ECO:0000256" key="3">
    <source>
        <dbReference type="ARBA" id="ARBA00022898"/>
    </source>
</evidence>
<dbReference type="PANTHER" id="PTHR43525:SF1">
    <property type="entry name" value="PROTEIN MALY"/>
    <property type="match status" value="1"/>
</dbReference>
<evidence type="ECO:0000313" key="8">
    <source>
        <dbReference type="Proteomes" id="UP000281112"/>
    </source>
</evidence>
<evidence type="ECO:0000259" key="6">
    <source>
        <dbReference type="Pfam" id="PF00155"/>
    </source>
</evidence>
<dbReference type="InterPro" id="IPR051798">
    <property type="entry name" value="Class-II_PLP-Dep_Aminotrans"/>
</dbReference>
<dbReference type="SUPFAM" id="SSF53383">
    <property type="entry name" value="PLP-dependent transferases"/>
    <property type="match status" value="1"/>
</dbReference>
<dbReference type="Gene3D" id="3.40.640.10">
    <property type="entry name" value="Type I PLP-dependent aspartate aminotransferase-like (Major domain)"/>
    <property type="match status" value="1"/>
</dbReference>
<dbReference type="RefSeq" id="WP_124935237.1">
    <property type="nucleotide sequence ID" value="NZ_RJVQ01000001.1"/>
</dbReference>
<dbReference type="CDD" id="cd00609">
    <property type="entry name" value="AAT_like"/>
    <property type="match status" value="1"/>
</dbReference>
<evidence type="ECO:0000256" key="1">
    <source>
        <dbReference type="ARBA" id="ARBA00001933"/>
    </source>
</evidence>
<dbReference type="EMBL" id="RJVQ01000001">
    <property type="protein sequence ID" value="RQW64585.1"/>
    <property type="molecule type" value="Genomic_DNA"/>
</dbReference>
<dbReference type="InterPro" id="IPR015422">
    <property type="entry name" value="PyrdxlP-dep_Trfase_small"/>
</dbReference>
<evidence type="ECO:0000256" key="4">
    <source>
        <dbReference type="ARBA" id="ARBA00023239"/>
    </source>
</evidence>
<dbReference type="PANTHER" id="PTHR43525">
    <property type="entry name" value="PROTEIN MALY"/>
    <property type="match status" value="1"/>
</dbReference>
<evidence type="ECO:0000313" key="7">
    <source>
        <dbReference type="EMBL" id="RQW64585.1"/>
    </source>
</evidence>
<dbReference type="OrthoDB" id="3224382at2"/>
<dbReference type="InterPro" id="IPR027619">
    <property type="entry name" value="C-S_lyase_PatB-like"/>
</dbReference>
<name>A0A3N9TLT2_9VIBR</name>
<protein>
    <recommendedName>
        <fullName evidence="2">cysteine-S-conjugate beta-lyase</fullName>
        <ecNumber evidence="2">4.4.1.13</ecNumber>
    </recommendedName>
</protein>
<keyword evidence="3" id="KW-0663">Pyridoxal phosphate</keyword>
<keyword evidence="4 7" id="KW-0456">Lyase</keyword>
<evidence type="ECO:0000256" key="5">
    <source>
        <dbReference type="ARBA" id="ARBA00037974"/>
    </source>
</evidence>
<dbReference type="InterPro" id="IPR004839">
    <property type="entry name" value="Aminotransferase_I/II_large"/>
</dbReference>
<comment type="caution">
    <text evidence="7">The sequence shown here is derived from an EMBL/GenBank/DDBJ whole genome shotgun (WGS) entry which is preliminary data.</text>
</comment>
<dbReference type="NCBIfam" id="TIGR04350">
    <property type="entry name" value="C_S_lyase_PatB"/>
    <property type="match status" value="1"/>
</dbReference>
<dbReference type="AlphaFoldDB" id="A0A3N9TLT2"/>
<dbReference type="InterPro" id="IPR015424">
    <property type="entry name" value="PyrdxlP-dep_Trfase"/>
</dbReference>
<proteinExistence type="inferred from homology"/>
<keyword evidence="8" id="KW-1185">Reference proteome</keyword>